<keyword evidence="2" id="KW-0812">Transmembrane</keyword>
<keyword evidence="6" id="KW-1185">Reference proteome</keyword>
<protein>
    <submittedName>
        <fullName evidence="3">Uncharacterized protein</fullName>
    </submittedName>
</protein>
<evidence type="ECO:0000313" key="5">
    <source>
        <dbReference type="Proteomes" id="UP001145799"/>
    </source>
</evidence>
<dbReference type="Proteomes" id="UP001183604">
    <property type="component" value="Unassembled WGS sequence"/>
</dbReference>
<organism evidence="3 5">
    <name type="scientific">Glycomyces lechevalierae</name>
    <dbReference type="NCBI Taxonomy" id="256034"/>
    <lineage>
        <taxon>Bacteria</taxon>
        <taxon>Bacillati</taxon>
        <taxon>Actinomycetota</taxon>
        <taxon>Actinomycetes</taxon>
        <taxon>Glycomycetales</taxon>
        <taxon>Glycomycetaceae</taxon>
        <taxon>Glycomyces</taxon>
    </lineage>
</organism>
<dbReference type="AlphaFoldDB" id="A0A9X3PNC5"/>
<proteinExistence type="predicted"/>
<gene>
    <name evidence="4" type="ORF">J2S69_004132</name>
    <name evidence="3" type="ORF">O2L01_24075</name>
</gene>
<reference evidence="3" key="1">
    <citation type="submission" date="2022-12" db="EMBL/GenBank/DDBJ databases">
        <title>Gycomyces niveus sp.nov., a novel actinomycete isolated from soil in Shouguang.</title>
        <authorList>
            <person name="Yang X."/>
        </authorList>
    </citation>
    <scope>NUCLEOTIDE SEQUENCE</scope>
    <source>
        <strain evidence="3">DSM 44724</strain>
    </source>
</reference>
<evidence type="ECO:0000313" key="3">
    <source>
        <dbReference type="EMBL" id="MDA1388092.1"/>
    </source>
</evidence>
<evidence type="ECO:0000256" key="2">
    <source>
        <dbReference type="SAM" id="Phobius"/>
    </source>
</evidence>
<keyword evidence="2" id="KW-1133">Transmembrane helix</keyword>
<feature type="transmembrane region" description="Helical" evidence="2">
    <location>
        <begin position="105"/>
        <end position="128"/>
    </location>
</feature>
<name>A0A9X3PNC5_9ACTN</name>
<feature type="transmembrane region" description="Helical" evidence="2">
    <location>
        <begin position="36"/>
        <end position="56"/>
    </location>
</feature>
<comment type="caution">
    <text evidence="3">The sequence shown here is derived from an EMBL/GenBank/DDBJ whole genome shotgun (WGS) entry which is preliminary data.</text>
</comment>
<evidence type="ECO:0000256" key="1">
    <source>
        <dbReference type="SAM" id="MobiDB-lite"/>
    </source>
</evidence>
<feature type="region of interest" description="Disordered" evidence="1">
    <location>
        <begin position="138"/>
        <end position="159"/>
    </location>
</feature>
<dbReference type="EMBL" id="JAVDYD010000001">
    <property type="protein sequence ID" value="MDR7340413.1"/>
    <property type="molecule type" value="Genomic_DNA"/>
</dbReference>
<evidence type="ECO:0000313" key="6">
    <source>
        <dbReference type="Proteomes" id="UP001183604"/>
    </source>
</evidence>
<accession>A0A9X3PNC5</accession>
<sequence length="321" mass="35615">MFMVAFFLLMPAALIACIRAAREAVRARHAGRPRPHFDLLAVTFGLLGLALPVQAYGQSTMFYFMIDEQCPARDAGDFVDFQERILPVSGVLECSDRTIQLVPSWVNPALSVLLTLTLAAAIAALALWQRDRRLGPQRCVRGGREAPQEGTTSQQGPHANRLRWDEVSDCFNPGLMGALPDLLVPATSVDDWQSVLDLIAERGWTHQYSEGARVLPVPRAETILALPLNEECAQLKVWPAAEVLVIFRFHSPEAIDFDVDLRELQGQQRLDLFCAFLTEIGRRLGKRVLMDAEGGDGARPVLGYEVAKDRVVVMASPFVRR</sequence>
<dbReference type="Proteomes" id="UP001145799">
    <property type="component" value="Unassembled WGS sequence"/>
</dbReference>
<keyword evidence="2" id="KW-0472">Membrane</keyword>
<reference evidence="4 6" key="2">
    <citation type="submission" date="2023-07" db="EMBL/GenBank/DDBJ databases">
        <title>Sequencing the genomes of 1000 actinobacteria strains.</title>
        <authorList>
            <person name="Klenk H.-P."/>
        </authorList>
    </citation>
    <scope>NUCLEOTIDE SEQUENCE [LARGE SCALE GENOMIC DNA]</scope>
    <source>
        <strain evidence="4 6">DSM 44724</strain>
    </source>
</reference>
<dbReference type="EMBL" id="JAPZVQ010000023">
    <property type="protein sequence ID" value="MDA1388092.1"/>
    <property type="molecule type" value="Genomic_DNA"/>
</dbReference>
<evidence type="ECO:0000313" key="4">
    <source>
        <dbReference type="EMBL" id="MDR7340413.1"/>
    </source>
</evidence>